<dbReference type="PANTHER" id="PTHR41286">
    <property type="entry name" value="HNH NUCLEASE YAJD-RELATED"/>
    <property type="match status" value="1"/>
</dbReference>
<dbReference type="CDD" id="cd00085">
    <property type="entry name" value="HNHc"/>
    <property type="match status" value="1"/>
</dbReference>
<dbReference type="RefSeq" id="WP_186501810.1">
    <property type="nucleotide sequence ID" value="NZ_JACOGK010000001.1"/>
</dbReference>
<dbReference type="EMBL" id="JACOGK010000001">
    <property type="protein sequence ID" value="MBC3535755.1"/>
    <property type="molecule type" value="Genomic_DNA"/>
</dbReference>
<name>A0ABR6VGD8_9FIRM</name>
<dbReference type="Gene3D" id="1.10.30.50">
    <property type="match status" value="1"/>
</dbReference>
<keyword evidence="1" id="KW-0540">Nuclease</keyword>
<evidence type="ECO:0000313" key="6">
    <source>
        <dbReference type="EMBL" id="MBC3535755.1"/>
    </source>
</evidence>
<proteinExistence type="inferred from homology"/>
<protein>
    <recommendedName>
        <fullName evidence="4">Putative HNH nuclease YajD</fullName>
    </recommendedName>
</protein>
<keyword evidence="6" id="KW-0255">Endonuclease</keyword>
<evidence type="ECO:0000313" key="7">
    <source>
        <dbReference type="Proteomes" id="UP000606870"/>
    </source>
</evidence>
<evidence type="ECO:0000256" key="2">
    <source>
        <dbReference type="ARBA" id="ARBA00022801"/>
    </source>
</evidence>
<dbReference type="PANTHER" id="PTHR41286:SF1">
    <property type="entry name" value="HNH NUCLEASE YAJD-RELATED"/>
    <property type="match status" value="1"/>
</dbReference>
<dbReference type="Pfam" id="PF01844">
    <property type="entry name" value="HNH"/>
    <property type="match status" value="1"/>
</dbReference>
<sequence length="119" mass="14595">MPRRPQTPCKYPGCPRLVPYGRKYCDEHERQCRGERKSAMLRGYGREWQKARKFFLKRHPWCVRCKEKGRLVPATVVDHIQPHRGDPDLFWDEKNWQPLCKSCHDHKTMTEDRYWKYKY</sequence>
<evidence type="ECO:0000259" key="5">
    <source>
        <dbReference type="SMART" id="SM00507"/>
    </source>
</evidence>
<reference evidence="6 7" key="1">
    <citation type="submission" date="2020-08" db="EMBL/GenBank/DDBJ databases">
        <authorList>
            <person name="Liu C."/>
            <person name="Sun Q."/>
        </authorList>
    </citation>
    <scope>NUCLEOTIDE SEQUENCE [LARGE SCALE GENOMIC DNA]</scope>
    <source>
        <strain evidence="6 7">NSJ-59</strain>
    </source>
</reference>
<keyword evidence="7" id="KW-1185">Reference proteome</keyword>
<gene>
    <name evidence="6" type="ORF">H8J70_00540</name>
</gene>
<dbReference type="Proteomes" id="UP000606870">
    <property type="component" value="Unassembled WGS sequence"/>
</dbReference>
<feature type="domain" description="HNH nuclease" evidence="5">
    <location>
        <begin position="50"/>
        <end position="105"/>
    </location>
</feature>
<dbReference type="InterPro" id="IPR002711">
    <property type="entry name" value="HNH"/>
</dbReference>
<keyword evidence="2" id="KW-0378">Hydrolase</keyword>
<dbReference type="GO" id="GO:0004519">
    <property type="term" value="F:endonuclease activity"/>
    <property type="evidence" value="ECO:0007669"/>
    <property type="project" value="UniProtKB-KW"/>
</dbReference>
<evidence type="ECO:0000256" key="1">
    <source>
        <dbReference type="ARBA" id="ARBA00022722"/>
    </source>
</evidence>
<dbReference type="InterPro" id="IPR003615">
    <property type="entry name" value="HNH_nuc"/>
</dbReference>
<dbReference type="SMART" id="SM00507">
    <property type="entry name" value="HNHc"/>
    <property type="match status" value="1"/>
</dbReference>
<comment type="similarity">
    <text evidence="3">Belongs to the HNH nuclease family.</text>
</comment>
<organism evidence="6 7">
    <name type="scientific">Megasphaera hominis</name>
    <dbReference type="NCBI Taxonomy" id="159836"/>
    <lineage>
        <taxon>Bacteria</taxon>
        <taxon>Bacillati</taxon>
        <taxon>Bacillota</taxon>
        <taxon>Negativicutes</taxon>
        <taxon>Veillonellales</taxon>
        <taxon>Veillonellaceae</taxon>
        <taxon>Megasphaera</taxon>
    </lineage>
</organism>
<evidence type="ECO:0000256" key="4">
    <source>
        <dbReference type="ARBA" id="ARBA00040194"/>
    </source>
</evidence>
<comment type="caution">
    <text evidence="6">The sequence shown here is derived from an EMBL/GenBank/DDBJ whole genome shotgun (WGS) entry which is preliminary data.</text>
</comment>
<evidence type="ECO:0000256" key="3">
    <source>
        <dbReference type="ARBA" id="ARBA00038412"/>
    </source>
</evidence>
<accession>A0ABR6VGD8</accession>